<dbReference type="GO" id="GO:0003677">
    <property type="term" value="F:DNA binding"/>
    <property type="evidence" value="ECO:0007669"/>
    <property type="project" value="InterPro"/>
</dbReference>
<sequence>MGVVKRGEVYWVNLDPTIGSEIQGREIQAARPCLIVSPDDMNAALPRVIIAPLTSGGQPLGCRPEVEFKGKSARILLDQLRSVDKQRLGGKMGGIDLTVWHPVLLEMFA</sequence>
<dbReference type="EMBL" id="JAAFGW010000249">
    <property type="protein sequence ID" value="NDP49324.1"/>
    <property type="molecule type" value="Genomic_DNA"/>
</dbReference>
<dbReference type="InterPro" id="IPR011067">
    <property type="entry name" value="Plasmid_toxin/cell-grow_inhib"/>
</dbReference>
<evidence type="ECO:0000313" key="2">
    <source>
        <dbReference type="Proteomes" id="UP000483432"/>
    </source>
</evidence>
<evidence type="ECO:0000313" key="1">
    <source>
        <dbReference type="EMBL" id="NDP49324.1"/>
    </source>
</evidence>
<proteinExistence type="predicted"/>
<dbReference type="Gene3D" id="2.30.30.110">
    <property type="match status" value="1"/>
</dbReference>
<dbReference type="Pfam" id="PF02452">
    <property type="entry name" value="PemK_toxin"/>
    <property type="match status" value="1"/>
</dbReference>
<dbReference type="PANTHER" id="PTHR33988:SF2">
    <property type="entry name" value="ENDORIBONUCLEASE MAZF"/>
    <property type="match status" value="1"/>
</dbReference>
<dbReference type="AlphaFoldDB" id="A0A7C9TBU1"/>
<dbReference type="GO" id="GO:0006402">
    <property type="term" value="P:mRNA catabolic process"/>
    <property type="evidence" value="ECO:0007669"/>
    <property type="project" value="TreeGrafter"/>
</dbReference>
<protein>
    <submittedName>
        <fullName evidence="1">Type II toxin-antitoxin system PemK/MazF family toxin</fullName>
    </submittedName>
</protein>
<dbReference type="InterPro" id="IPR003477">
    <property type="entry name" value="PemK-like"/>
</dbReference>
<reference evidence="1 2" key="1">
    <citation type="submission" date="2019-09" db="EMBL/GenBank/DDBJ databases">
        <title>H2 Metabolism Revealed by Metagenomic Analysis in Subglacial Sediment of East Antarctica.</title>
        <authorList>
            <person name="Yang Z."/>
            <person name="Zhang Y."/>
            <person name="Lv Y."/>
            <person name="Yan W."/>
            <person name="Xiao X."/>
            <person name="Sun B."/>
            <person name="Ma H."/>
        </authorList>
    </citation>
    <scope>NUCLEOTIDE SEQUENCE [LARGE SCALE GENOMIC DNA]</scope>
    <source>
        <strain evidence="1">Bin2_2</strain>
    </source>
</reference>
<dbReference type="PANTHER" id="PTHR33988">
    <property type="entry name" value="ENDORIBONUCLEASE MAZF-RELATED"/>
    <property type="match status" value="1"/>
</dbReference>
<dbReference type="Proteomes" id="UP000483432">
    <property type="component" value="Unassembled WGS sequence"/>
</dbReference>
<dbReference type="GO" id="GO:0016075">
    <property type="term" value="P:rRNA catabolic process"/>
    <property type="evidence" value="ECO:0007669"/>
    <property type="project" value="TreeGrafter"/>
</dbReference>
<dbReference type="GO" id="GO:0004521">
    <property type="term" value="F:RNA endonuclease activity"/>
    <property type="evidence" value="ECO:0007669"/>
    <property type="project" value="TreeGrafter"/>
</dbReference>
<gene>
    <name evidence="1" type="ORF">GZ085_13250</name>
</gene>
<name>A0A7C9TBU1_9PROT</name>
<comment type="caution">
    <text evidence="1">The sequence shown here is derived from an EMBL/GenBank/DDBJ whole genome shotgun (WGS) entry which is preliminary data.</text>
</comment>
<organism evidence="1 2">
    <name type="scientific">Sulfuriferula multivorans</name>
    <dbReference type="NCBI Taxonomy" id="1559896"/>
    <lineage>
        <taxon>Bacteria</taxon>
        <taxon>Pseudomonadati</taxon>
        <taxon>Pseudomonadota</taxon>
        <taxon>Betaproteobacteria</taxon>
        <taxon>Nitrosomonadales</taxon>
        <taxon>Sulfuricellaceae</taxon>
        <taxon>Sulfuriferula</taxon>
    </lineage>
</organism>
<dbReference type="SUPFAM" id="SSF50118">
    <property type="entry name" value="Cell growth inhibitor/plasmid maintenance toxic component"/>
    <property type="match status" value="1"/>
</dbReference>
<accession>A0A7C9TBU1</accession>